<accession>A0A0C9QAV2</accession>
<reference evidence="2" key="1">
    <citation type="submission" date="2015-01" db="EMBL/GenBank/DDBJ databases">
        <title>Transcriptome Assembly of Fopius arisanus.</title>
        <authorList>
            <person name="Geib S."/>
        </authorList>
    </citation>
    <scope>NUCLEOTIDE SEQUENCE</scope>
</reference>
<dbReference type="AlphaFoldDB" id="A0A0C9QAV2"/>
<dbReference type="EMBL" id="GBYB01011618">
    <property type="protein sequence ID" value="JAG81385.1"/>
    <property type="molecule type" value="Transcribed_RNA"/>
</dbReference>
<protein>
    <submittedName>
        <fullName evidence="2">SF1_2 protein</fullName>
    </submittedName>
</protein>
<feature type="compositionally biased region" description="Basic and acidic residues" evidence="1">
    <location>
        <begin position="56"/>
        <end position="72"/>
    </location>
</feature>
<sequence>MNQSRNFTSLLNPSYLQNAQNSTASAAAAAAAAAAAVSAAIANGTPLNPSVLSGGKKRDADDGKQDRESREERRKRRKTRWGGSEHDKTFIPGMPTVLPTNLTAEQEQAYLCKCTISKLHH</sequence>
<evidence type="ECO:0000256" key="1">
    <source>
        <dbReference type="SAM" id="MobiDB-lite"/>
    </source>
</evidence>
<evidence type="ECO:0000313" key="2">
    <source>
        <dbReference type="EMBL" id="JAG81385.1"/>
    </source>
</evidence>
<proteinExistence type="predicted"/>
<name>A0A0C9QAV2_9HYME</name>
<feature type="region of interest" description="Disordered" evidence="1">
    <location>
        <begin position="44"/>
        <end position="97"/>
    </location>
</feature>
<organism evidence="2">
    <name type="scientific">Fopius arisanus</name>
    <dbReference type="NCBI Taxonomy" id="64838"/>
    <lineage>
        <taxon>Eukaryota</taxon>
        <taxon>Metazoa</taxon>
        <taxon>Ecdysozoa</taxon>
        <taxon>Arthropoda</taxon>
        <taxon>Hexapoda</taxon>
        <taxon>Insecta</taxon>
        <taxon>Pterygota</taxon>
        <taxon>Neoptera</taxon>
        <taxon>Endopterygota</taxon>
        <taxon>Hymenoptera</taxon>
        <taxon>Apocrita</taxon>
        <taxon>Ichneumonoidea</taxon>
        <taxon>Braconidae</taxon>
        <taxon>Opiinae</taxon>
        <taxon>Fopius</taxon>
    </lineage>
</organism>
<gene>
    <name evidence="2" type="primary">SF1_2</name>
    <name evidence="2" type="ORF">g.19904</name>
</gene>